<evidence type="ECO:0000313" key="2">
    <source>
        <dbReference type="EMBL" id="EME85020.1"/>
    </source>
</evidence>
<feature type="region of interest" description="Disordered" evidence="1">
    <location>
        <begin position="527"/>
        <end position="559"/>
    </location>
</feature>
<dbReference type="Proteomes" id="UP000016932">
    <property type="component" value="Unassembled WGS sequence"/>
</dbReference>
<name>M2Z5C6_PSEFD</name>
<evidence type="ECO:0000313" key="3">
    <source>
        <dbReference type="Proteomes" id="UP000016932"/>
    </source>
</evidence>
<accession>M2Z5C6</accession>
<reference evidence="2 3" key="1">
    <citation type="journal article" date="2012" name="PLoS Pathog.">
        <title>Diverse lifestyles and strategies of plant pathogenesis encoded in the genomes of eighteen Dothideomycetes fungi.</title>
        <authorList>
            <person name="Ohm R.A."/>
            <person name="Feau N."/>
            <person name="Henrissat B."/>
            <person name="Schoch C.L."/>
            <person name="Horwitz B.A."/>
            <person name="Barry K.W."/>
            <person name="Condon B.J."/>
            <person name="Copeland A.C."/>
            <person name="Dhillon B."/>
            <person name="Glaser F."/>
            <person name="Hesse C.N."/>
            <person name="Kosti I."/>
            <person name="LaButti K."/>
            <person name="Lindquist E.A."/>
            <person name="Lucas S."/>
            <person name="Salamov A.A."/>
            <person name="Bradshaw R.E."/>
            <person name="Ciuffetti L."/>
            <person name="Hamelin R.C."/>
            <person name="Kema G.H.J."/>
            <person name="Lawrence C."/>
            <person name="Scott J.A."/>
            <person name="Spatafora J.W."/>
            <person name="Turgeon B.G."/>
            <person name="de Wit P.J.G.M."/>
            <person name="Zhong S."/>
            <person name="Goodwin S.B."/>
            <person name="Grigoriev I.V."/>
        </authorList>
    </citation>
    <scope>NUCLEOTIDE SEQUENCE [LARGE SCALE GENOMIC DNA]</scope>
    <source>
        <strain evidence="2 3">CIRAD86</strain>
    </source>
</reference>
<dbReference type="HOGENOM" id="CLU_487551_0_0_1"/>
<dbReference type="EMBL" id="KB446557">
    <property type="protein sequence ID" value="EME85020.1"/>
    <property type="molecule type" value="Genomic_DNA"/>
</dbReference>
<dbReference type="AlphaFoldDB" id="M2Z5C6"/>
<evidence type="ECO:0000256" key="1">
    <source>
        <dbReference type="SAM" id="MobiDB-lite"/>
    </source>
</evidence>
<dbReference type="RefSeq" id="XP_007925517.1">
    <property type="nucleotide sequence ID" value="XM_007927326.1"/>
</dbReference>
<gene>
    <name evidence="2" type="ORF">MYCFIDRAFT_173892</name>
</gene>
<dbReference type="KEGG" id="pfj:MYCFIDRAFT_173892"/>
<protein>
    <submittedName>
        <fullName evidence="2">Uncharacterized protein</fullName>
    </submittedName>
</protein>
<proteinExistence type="predicted"/>
<sequence>MPLWIQNAPCRSLNVTSHPRQDEIMKAHALHIRPPASAGIQSDKACSGKESMLWTSFYLASRSSLNSPIRNHSSPTDSCKLLSSLEPSAMALVHVKNFSFCHCIYCHNTLAILEHPKFTQPCPISIWTTSHLYLTACVSCCLSNKAARYVHGMLVEASPHTKLLQDLSKSSNSAVQVWRRGTEIICSDYRFIVAKLGTWDELNWAFEPAPTMSMWQFLPIRSYRYIRPDDDLSSFNVDTETEHCQDLERSKSHHQDICTTTDSTGEMRFAEEMQSFGASSNWCWSERLDSPSQQRTCSMDELRRPSLAEKKSATRKKDLATVAHQFYSFPESCPCICFRSRVIASGALTVMVDVMVDVICIVEVVLSSLLASSEGEFFSRQTTEEPLWCGSGHEKLYKSQAGAFREDGMAPPMKPDFKTMRMKRAVAKLQASENLWWLVNDSLRNFVMGQMLTLLLMQLSQQKQKRLAASIWRLSGKYPPNCPQFDGSSTESMSLCDYFLPAHSLWRAKTTESSIFQTGHISHQRTVKEIGLQNSPYPERWNETSSGEHRDQPQDDDLG</sequence>
<feature type="compositionally biased region" description="Basic and acidic residues" evidence="1">
    <location>
        <begin position="540"/>
        <end position="553"/>
    </location>
</feature>
<dbReference type="VEuPathDB" id="FungiDB:MYCFIDRAFT_173892"/>
<keyword evidence="3" id="KW-1185">Reference proteome</keyword>
<dbReference type="GeneID" id="19333083"/>
<organism evidence="2 3">
    <name type="scientific">Pseudocercospora fijiensis (strain CIRAD86)</name>
    <name type="common">Black leaf streak disease fungus</name>
    <name type="synonym">Mycosphaerella fijiensis</name>
    <dbReference type="NCBI Taxonomy" id="383855"/>
    <lineage>
        <taxon>Eukaryota</taxon>
        <taxon>Fungi</taxon>
        <taxon>Dikarya</taxon>
        <taxon>Ascomycota</taxon>
        <taxon>Pezizomycotina</taxon>
        <taxon>Dothideomycetes</taxon>
        <taxon>Dothideomycetidae</taxon>
        <taxon>Mycosphaerellales</taxon>
        <taxon>Mycosphaerellaceae</taxon>
        <taxon>Pseudocercospora</taxon>
    </lineage>
</organism>